<gene>
    <name evidence="4" type="ORF">W97_06465</name>
</gene>
<dbReference type="PANTHER" id="PTHR47336:SF2">
    <property type="entry name" value="TRANSCRIPTION FACTOR HMS1-RELATED"/>
    <property type="match status" value="1"/>
</dbReference>
<feature type="compositionally biased region" description="Polar residues" evidence="2">
    <location>
        <begin position="183"/>
        <end position="197"/>
    </location>
</feature>
<feature type="compositionally biased region" description="Basic and acidic residues" evidence="2">
    <location>
        <begin position="315"/>
        <end position="340"/>
    </location>
</feature>
<evidence type="ECO:0000259" key="3">
    <source>
        <dbReference type="PROSITE" id="PS50888"/>
    </source>
</evidence>
<feature type="coiled-coil region" evidence="1">
    <location>
        <begin position="401"/>
        <end position="435"/>
    </location>
</feature>
<accession>R7YZ80</accession>
<feature type="compositionally biased region" description="Low complexity" evidence="2">
    <location>
        <begin position="128"/>
        <end position="137"/>
    </location>
</feature>
<dbReference type="InterPro" id="IPR052099">
    <property type="entry name" value="Regulatory_TF_Diverse"/>
</dbReference>
<feature type="domain" description="BHLH" evidence="3">
    <location>
        <begin position="344"/>
        <end position="411"/>
    </location>
</feature>
<dbReference type="HOGENOM" id="CLU_622539_0_0_1"/>
<dbReference type="SMART" id="SM00353">
    <property type="entry name" value="HLH"/>
    <property type="match status" value="1"/>
</dbReference>
<keyword evidence="5" id="KW-1185">Reference proteome</keyword>
<dbReference type="OMA" id="TAYIKQM"/>
<dbReference type="EMBL" id="JH767585">
    <property type="protein sequence ID" value="EON67212.1"/>
    <property type="molecule type" value="Genomic_DNA"/>
</dbReference>
<dbReference type="OrthoDB" id="2133190at2759"/>
<reference evidence="5" key="1">
    <citation type="submission" date="2012-06" db="EMBL/GenBank/DDBJ databases">
        <title>The genome sequence of Coniosporium apollinis CBS 100218.</title>
        <authorList>
            <consortium name="The Broad Institute Genome Sequencing Platform"/>
            <person name="Cuomo C."/>
            <person name="Gorbushina A."/>
            <person name="Noack S."/>
            <person name="Walker B."/>
            <person name="Young S.K."/>
            <person name="Zeng Q."/>
            <person name="Gargeya S."/>
            <person name="Fitzgerald M."/>
            <person name="Haas B."/>
            <person name="Abouelleil A."/>
            <person name="Alvarado L."/>
            <person name="Arachchi H.M."/>
            <person name="Berlin A.M."/>
            <person name="Chapman S.B."/>
            <person name="Goldberg J."/>
            <person name="Griggs A."/>
            <person name="Gujja S."/>
            <person name="Hansen M."/>
            <person name="Howarth C."/>
            <person name="Imamovic A."/>
            <person name="Larimer J."/>
            <person name="McCowan C."/>
            <person name="Montmayeur A."/>
            <person name="Murphy C."/>
            <person name="Neiman D."/>
            <person name="Pearson M."/>
            <person name="Priest M."/>
            <person name="Roberts A."/>
            <person name="Saif S."/>
            <person name="Shea T."/>
            <person name="Sisk P."/>
            <person name="Sykes S."/>
            <person name="Wortman J."/>
            <person name="Nusbaum C."/>
            <person name="Birren B."/>
        </authorList>
    </citation>
    <scope>NUCLEOTIDE SEQUENCE [LARGE SCALE GENOMIC DNA]</scope>
    <source>
        <strain evidence="5">CBS 100218</strain>
    </source>
</reference>
<dbReference type="PROSITE" id="PS50888">
    <property type="entry name" value="BHLH"/>
    <property type="match status" value="1"/>
</dbReference>
<keyword evidence="1" id="KW-0175">Coiled coil</keyword>
<name>R7YZ80_CONA1</name>
<feature type="region of interest" description="Disordered" evidence="2">
    <location>
        <begin position="291"/>
        <end position="355"/>
    </location>
</feature>
<dbReference type="SUPFAM" id="SSF47459">
    <property type="entry name" value="HLH, helix-loop-helix DNA-binding domain"/>
    <property type="match status" value="1"/>
</dbReference>
<feature type="region of interest" description="Disordered" evidence="2">
    <location>
        <begin position="178"/>
        <end position="197"/>
    </location>
</feature>
<evidence type="ECO:0000313" key="4">
    <source>
        <dbReference type="EMBL" id="EON67212.1"/>
    </source>
</evidence>
<dbReference type="InterPro" id="IPR011598">
    <property type="entry name" value="bHLH_dom"/>
</dbReference>
<dbReference type="InterPro" id="IPR036638">
    <property type="entry name" value="HLH_DNA-bd_sf"/>
</dbReference>
<dbReference type="Gene3D" id="4.10.280.10">
    <property type="entry name" value="Helix-loop-helix DNA-binding domain"/>
    <property type="match status" value="1"/>
</dbReference>
<evidence type="ECO:0000256" key="1">
    <source>
        <dbReference type="SAM" id="Coils"/>
    </source>
</evidence>
<dbReference type="AlphaFoldDB" id="R7YZ80"/>
<dbReference type="Pfam" id="PF00010">
    <property type="entry name" value="HLH"/>
    <property type="match status" value="1"/>
</dbReference>
<dbReference type="CDD" id="cd11395">
    <property type="entry name" value="bHLHzip_SREBP_like"/>
    <property type="match status" value="1"/>
</dbReference>
<protein>
    <recommendedName>
        <fullName evidence="3">BHLH domain-containing protein</fullName>
    </recommendedName>
</protein>
<evidence type="ECO:0000313" key="5">
    <source>
        <dbReference type="Proteomes" id="UP000016924"/>
    </source>
</evidence>
<dbReference type="PANTHER" id="PTHR47336">
    <property type="entry name" value="TRANSCRIPTION FACTOR HMS1-RELATED"/>
    <property type="match status" value="1"/>
</dbReference>
<dbReference type="RefSeq" id="XP_007782529.1">
    <property type="nucleotide sequence ID" value="XM_007784339.1"/>
</dbReference>
<dbReference type="STRING" id="1168221.R7YZ80"/>
<proteinExistence type="predicted"/>
<feature type="compositionally biased region" description="Polar residues" evidence="2">
    <location>
        <begin position="138"/>
        <end position="148"/>
    </location>
</feature>
<sequence length="456" mass="50240">MSLNWDTFMNEEELNRLTNDQWVDTSFQQRTTTQAGGSAPLLPFSQSLNTPLSAPNYSPWDFASQDSYFPDSAYFAPQDYQYGDPEALQAFGDALTGPTTSQPSHDHTPGIITNDYALQQARAERRASSSATAYTASDISNSISNPSTSAPPPTISEAQYDSLLSNHADAGFLDNIAYPHRTSGASNPPNRATETPAQATNPELFTDTMRKRHRGNGRSDAIQACWLSPLCPNSNKDSTPPSPSTCGGACAPFLFGPGADDPSANVTIDQQMLAKDSVGYTSPENLEFRRHLKRSESDASVAPTGRLYNESSEEPGLKTESTEDTPERFLEHLAAEDAKGKGQKRRQPHNQVEKKYRESLNTQLESLRRVVPSLRQNARSCDGADIEDLPTPSKPSKAVVLASATSYIKQMERERQQLREENEMLKSRIKALQTLAKCQDCSLMHFVRNLKIDNPN</sequence>
<dbReference type="eggNOG" id="KOG2588">
    <property type="taxonomic scope" value="Eukaryota"/>
</dbReference>
<dbReference type="GO" id="GO:0046983">
    <property type="term" value="F:protein dimerization activity"/>
    <property type="evidence" value="ECO:0007669"/>
    <property type="project" value="InterPro"/>
</dbReference>
<feature type="region of interest" description="Disordered" evidence="2">
    <location>
        <begin position="120"/>
        <end position="157"/>
    </location>
</feature>
<dbReference type="Proteomes" id="UP000016924">
    <property type="component" value="Unassembled WGS sequence"/>
</dbReference>
<evidence type="ECO:0000256" key="2">
    <source>
        <dbReference type="SAM" id="MobiDB-lite"/>
    </source>
</evidence>
<organism evidence="4 5">
    <name type="scientific">Coniosporium apollinis (strain CBS 100218)</name>
    <name type="common">Rock-inhabiting black yeast</name>
    <dbReference type="NCBI Taxonomy" id="1168221"/>
    <lineage>
        <taxon>Eukaryota</taxon>
        <taxon>Fungi</taxon>
        <taxon>Dikarya</taxon>
        <taxon>Ascomycota</taxon>
        <taxon>Pezizomycotina</taxon>
        <taxon>Dothideomycetes</taxon>
        <taxon>Dothideomycetes incertae sedis</taxon>
        <taxon>Coniosporium</taxon>
    </lineage>
</organism>
<dbReference type="GeneID" id="19903776"/>